<dbReference type="RefSeq" id="WP_311423313.1">
    <property type="nucleotide sequence ID" value="NZ_JAVREH010000014.1"/>
</dbReference>
<evidence type="ECO:0000313" key="1">
    <source>
        <dbReference type="EMBL" id="MDT0262163.1"/>
    </source>
</evidence>
<evidence type="ECO:0000313" key="2">
    <source>
        <dbReference type="Proteomes" id="UP001183176"/>
    </source>
</evidence>
<keyword evidence="2" id="KW-1185">Reference proteome</keyword>
<accession>A0ABU2JD21</accession>
<dbReference type="EMBL" id="JAVREH010000014">
    <property type="protein sequence ID" value="MDT0262163.1"/>
    <property type="molecule type" value="Genomic_DNA"/>
</dbReference>
<organism evidence="1 2">
    <name type="scientific">Jatrophihabitans lederbergiae</name>
    <dbReference type="NCBI Taxonomy" id="3075547"/>
    <lineage>
        <taxon>Bacteria</taxon>
        <taxon>Bacillati</taxon>
        <taxon>Actinomycetota</taxon>
        <taxon>Actinomycetes</taxon>
        <taxon>Jatrophihabitantales</taxon>
        <taxon>Jatrophihabitantaceae</taxon>
        <taxon>Jatrophihabitans</taxon>
    </lineage>
</organism>
<sequence length="43" mass="4324">MARGTQAGGQRADLTRLAGSLTALEGDQDATGYRMVRGGGSLG</sequence>
<dbReference type="Proteomes" id="UP001183176">
    <property type="component" value="Unassembled WGS sequence"/>
</dbReference>
<protein>
    <submittedName>
        <fullName evidence="1">Uncharacterized protein</fullName>
    </submittedName>
</protein>
<proteinExistence type="predicted"/>
<name>A0ABU2JD21_9ACTN</name>
<reference evidence="2" key="1">
    <citation type="submission" date="2023-07" db="EMBL/GenBank/DDBJ databases">
        <title>30 novel species of actinomycetes from the DSMZ collection.</title>
        <authorList>
            <person name="Nouioui I."/>
        </authorList>
    </citation>
    <scope>NUCLEOTIDE SEQUENCE [LARGE SCALE GENOMIC DNA]</scope>
    <source>
        <strain evidence="2">DSM 44399</strain>
    </source>
</reference>
<gene>
    <name evidence="1" type="ORF">RM423_12245</name>
</gene>
<comment type="caution">
    <text evidence="1">The sequence shown here is derived from an EMBL/GenBank/DDBJ whole genome shotgun (WGS) entry which is preliminary data.</text>
</comment>